<dbReference type="Pfam" id="PF00015">
    <property type="entry name" value="MCPsignal"/>
    <property type="match status" value="1"/>
</dbReference>
<dbReference type="AlphaFoldDB" id="A0A6I3SNQ1"/>
<feature type="domain" description="Methyl-accepting transducer" evidence="3">
    <location>
        <begin position="96"/>
        <end position="269"/>
    </location>
</feature>
<gene>
    <name evidence="4" type="ORF">GJ688_15245</name>
</gene>
<keyword evidence="1 2" id="KW-0807">Transducer</keyword>
<dbReference type="Proteomes" id="UP000430670">
    <property type="component" value="Unassembled WGS sequence"/>
</dbReference>
<accession>A0A6I3SNQ1</accession>
<protein>
    <recommendedName>
        <fullName evidence="3">Methyl-accepting transducer domain-containing protein</fullName>
    </recommendedName>
</protein>
<keyword evidence="5" id="KW-1185">Reference proteome</keyword>
<name>A0A6I3SNQ1_HELMO</name>
<dbReference type="PANTHER" id="PTHR32089">
    <property type="entry name" value="METHYL-ACCEPTING CHEMOTAXIS PROTEIN MCPB"/>
    <property type="match status" value="1"/>
</dbReference>
<evidence type="ECO:0000313" key="5">
    <source>
        <dbReference type="Proteomes" id="UP000430670"/>
    </source>
</evidence>
<dbReference type="GO" id="GO:0016020">
    <property type="term" value="C:membrane"/>
    <property type="evidence" value="ECO:0007669"/>
    <property type="project" value="InterPro"/>
</dbReference>
<proteinExistence type="predicted"/>
<organism evidence="4 5">
    <name type="scientific">Heliobacterium mobile</name>
    <name type="common">Heliobacillus mobilis</name>
    <dbReference type="NCBI Taxonomy" id="28064"/>
    <lineage>
        <taxon>Bacteria</taxon>
        <taxon>Bacillati</taxon>
        <taxon>Bacillota</taxon>
        <taxon>Clostridia</taxon>
        <taxon>Eubacteriales</taxon>
        <taxon>Heliobacteriaceae</taxon>
        <taxon>Heliobacterium</taxon>
    </lineage>
</organism>
<evidence type="ECO:0000259" key="3">
    <source>
        <dbReference type="PROSITE" id="PS50111"/>
    </source>
</evidence>
<dbReference type="SUPFAM" id="SSF58104">
    <property type="entry name" value="Methyl-accepting chemotaxis protein (MCP) signaling domain"/>
    <property type="match status" value="1"/>
</dbReference>
<sequence length="269" mass="29134">MKCMREAFLTLAPKIPYLIGSDKIALFATDEEKFIYWDNPGKLQLGIQAGDLLKPNSTPRLVMESGKSIDRIVSKEVYGVETRSICIPIPGGTIGVAFDLTHRSNVLTSVGATNESITEISKAMTEIAASSSHIAETSEQTHKLTEQAKVLTLSIGRISKEIQGIVSQLNMLSLNASIEAARSGEYGRGFSVVAQEVRKLANQSRERMGTIDSTVSQLPPLLQELDMAMGGLTGDVRRQAASSQEIAAALSEMNRSMKELEALAQHITL</sequence>
<dbReference type="PROSITE" id="PS50111">
    <property type="entry name" value="CHEMOTAXIS_TRANSDUC_2"/>
    <property type="match status" value="1"/>
</dbReference>
<dbReference type="InterPro" id="IPR004089">
    <property type="entry name" value="MCPsignal_dom"/>
</dbReference>
<reference evidence="4 5" key="1">
    <citation type="submission" date="2019-11" db="EMBL/GenBank/DDBJ databases">
        <title>Whole-genome sequence of a the green, strictly anaerobic photosynthetic bacterium Heliobacillus mobilis DSM 6151.</title>
        <authorList>
            <person name="Kyndt J.A."/>
            <person name="Meyer T.E."/>
        </authorList>
    </citation>
    <scope>NUCLEOTIDE SEQUENCE [LARGE SCALE GENOMIC DNA]</scope>
    <source>
        <strain evidence="4 5">DSM 6151</strain>
    </source>
</reference>
<evidence type="ECO:0000256" key="1">
    <source>
        <dbReference type="ARBA" id="ARBA00023224"/>
    </source>
</evidence>
<evidence type="ECO:0000313" key="4">
    <source>
        <dbReference type="EMBL" id="MTV50325.1"/>
    </source>
</evidence>
<evidence type="ECO:0000256" key="2">
    <source>
        <dbReference type="PROSITE-ProRule" id="PRU00284"/>
    </source>
</evidence>
<dbReference type="Gene3D" id="1.10.287.950">
    <property type="entry name" value="Methyl-accepting chemotaxis protein"/>
    <property type="match status" value="1"/>
</dbReference>
<dbReference type="GO" id="GO:0007165">
    <property type="term" value="P:signal transduction"/>
    <property type="evidence" value="ECO:0007669"/>
    <property type="project" value="UniProtKB-KW"/>
</dbReference>
<dbReference type="PANTHER" id="PTHR32089:SF112">
    <property type="entry name" value="LYSOZYME-LIKE PROTEIN-RELATED"/>
    <property type="match status" value="1"/>
</dbReference>
<dbReference type="EMBL" id="WNKU01000022">
    <property type="protein sequence ID" value="MTV50325.1"/>
    <property type="molecule type" value="Genomic_DNA"/>
</dbReference>
<dbReference type="SMART" id="SM00283">
    <property type="entry name" value="MA"/>
    <property type="match status" value="1"/>
</dbReference>
<comment type="caution">
    <text evidence="4">The sequence shown here is derived from an EMBL/GenBank/DDBJ whole genome shotgun (WGS) entry which is preliminary data.</text>
</comment>
<dbReference type="OrthoDB" id="9807021at2"/>